<name>A0A0F9CFA7_9ZZZZ</name>
<protein>
    <submittedName>
        <fullName evidence="1">Uncharacterized protein</fullName>
    </submittedName>
</protein>
<gene>
    <name evidence="1" type="ORF">LCGC14_2332370</name>
</gene>
<dbReference type="AlphaFoldDB" id="A0A0F9CFA7"/>
<organism evidence="1">
    <name type="scientific">marine sediment metagenome</name>
    <dbReference type="NCBI Taxonomy" id="412755"/>
    <lineage>
        <taxon>unclassified sequences</taxon>
        <taxon>metagenomes</taxon>
        <taxon>ecological metagenomes</taxon>
    </lineage>
</organism>
<comment type="caution">
    <text evidence="1">The sequence shown here is derived from an EMBL/GenBank/DDBJ whole genome shotgun (WGS) entry which is preliminary data.</text>
</comment>
<accession>A0A0F9CFA7</accession>
<evidence type="ECO:0000313" key="1">
    <source>
        <dbReference type="EMBL" id="KKL47754.1"/>
    </source>
</evidence>
<dbReference type="EMBL" id="LAZR01033556">
    <property type="protein sequence ID" value="KKL47754.1"/>
    <property type="molecule type" value="Genomic_DNA"/>
</dbReference>
<proteinExistence type="predicted"/>
<reference evidence="1" key="1">
    <citation type="journal article" date="2015" name="Nature">
        <title>Complex archaea that bridge the gap between prokaryotes and eukaryotes.</title>
        <authorList>
            <person name="Spang A."/>
            <person name="Saw J.H."/>
            <person name="Jorgensen S.L."/>
            <person name="Zaremba-Niedzwiedzka K."/>
            <person name="Martijn J."/>
            <person name="Lind A.E."/>
            <person name="van Eijk R."/>
            <person name="Schleper C."/>
            <person name="Guy L."/>
            <person name="Ettema T.J."/>
        </authorList>
    </citation>
    <scope>NUCLEOTIDE SEQUENCE</scope>
</reference>
<sequence length="108" mass="12461">MKVTLTVQERFSVVGMLPKEGELLEQSIVRDIREKVLPDTKELKSIEAHNDQQGRLTWNSSKEKDKEIELTKIEVGFLKTQVERINKEKKINQSNIGVCEKIQNIKKG</sequence>